<dbReference type="PANTHER" id="PTHR22642">
    <property type="entry name" value="IMIDAZOLONEPROPIONASE"/>
    <property type="match status" value="1"/>
</dbReference>
<evidence type="ECO:0000313" key="2">
    <source>
        <dbReference type="EMBL" id="OPC77733.1"/>
    </source>
</evidence>
<gene>
    <name evidence="2" type="ORF">B4N89_36170</name>
</gene>
<dbReference type="InterPro" id="IPR011059">
    <property type="entry name" value="Metal-dep_hydrolase_composite"/>
</dbReference>
<dbReference type="InterPro" id="IPR033932">
    <property type="entry name" value="YtcJ-like"/>
</dbReference>
<reference evidence="2 3" key="1">
    <citation type="submission" date="2017-03" db="EMBL/GenBank/DDBJ databases">
        <title>Draft genome sequence of Streptomyces scabrisporus NF3, endophyte isolated from Amphipterygium adstringens.</title>
        <authorList>
            <person name="Vazquez M."/>
            <person name="Ceapa C.D."/>
            <person name="Rodriguez Luna D."/>
            <person name="Sanchez Esquivel S."/>
        </authorList>
    </citation>
    <scope>NUCLEOTIDE SEQUENCE [LARGE SCALE GENOMIC DNA]</scope>
    <source>
        <strain evidence="2 3">NF3</strain>
    </source>
</reference>
<dbReference type="PANTHER" id="PTHR22642:SF2">
    <property type="entry name" value="PROTEIN LONG AFTER FAR-RED 3"/>
    <property type="match status" value="1"/>
</dbReference>
<evidence type="ECO:0000313" key="3">
    <source>
        <dbReference type="Proteomes" id="UP000190037"/>
    </source>
</evidence>
<comment type="caution">
    <text evidence="2">The sequence shown here is derived from an EMBL/GenBank/DDBJ whole genome shotgun (WGS) entry which is preliminary data.</text>
</comment>
<name>A0A1T3NLF9_9ACTN</name>
<evidence type="ECO:0000259" key="1">
    <source>
        <dbReference type="Pfam" id="PF07969"/>
    </source>
</evidence>
<organism evidence="2 3">
    <name type="scientific">Embleya scabrispora</name>
    <dbReference type="NCBI Taxonomy" id="159449"/>
    <lineage>
        <taxon>Bacteria</taxon>
        <taxon>Bacillati</taxon>
        <taxon>Actinomycetota</taxon>
        <taxon>Actinomycetes</taxon>
        <taxon>Kitasatosporales</taxon>
        <taxon>Streptomycetaceae</taxon>
        <taxon>Embleya</taxon>
    </lineage>
</organism>
<dbReference type="InterPro" id="IPR013108">
    <property type="entry name" value="Amidohydro_3"/>
</dbReference>
<feature type="domain" description="Amidohydrolase 3" evidence="1">
    <location>
        <begin position="68"/>
        <end position="576"/>
    </location>
</feature>
<dbReference type="Proteomes" id="UP000190037">
    <property type="component" value="Unassembled WGS sequence"/>
</dbReference>
<dbReference type="SUPFAM" id="SSF51556">
    <property type="entry name" value="Metallo-dependent hydrolases"/>
    <property type="match status" value="1"/>
</dbReference>
<sequence>MTETRPRPRPSAARAAGTADRADLVLTGGPVFTGDAARSWTDAVAVREGRIVAVGARAARALTDRHTEVIDLAGRLLTPGFVDAHAHPVFGGLEHARCDLLAAVDRTESARLVAEYAERWPERPWIVGGGWSTEHLPSGTPHRAILDGVVPDRPVFLVARDRHGAWVNSRALEFAGIDRHTRDPVDGRIDRDHTGEPTGILHEGAAGLVARHLPPVTEREYEAALLEGQRHLHSVGVTSWQDALIGEYLGYPDPFATYLSLARSGRLTGRVTGALWWDRERGVEQLPELVERRDVGRVGRFRATSVKVMQDGVCENFTAALLAPYLRPPGQTHGHAAGTGHSFLTPDELDRAVTALDGAGFQVHFHTIGDRAVREALDAIEVAEIARATGDSPSSHDHGHRGDNRHHLAHIQLVHPDDVPRFRRLRAAANMQALWAVSDETMTELTIPFLGDERASRQYAFGALRAAGATLVAGSDWPVSSADPLAGIHVAVNRTIPGTTNDRPFLPDQRLLLADALSAYTAAGAWVNHLDQVTGTIAPGKYADLVVLDRNPFEAPAEEIAEARVDLTLVEGARVYEREGAR</sequence>
<dbReference type="Gene3D" id="3.10.310.70">
    <property type="match status" value="1"/>
</dbReference>
<accession>A0A1T3NLF9</accession>
<keyword evidence="3" id="KW-1185">Reference proteome</keyword>
<dbReference type="InterPro" id="IPR032466">
    <property type="entry name" value="Metal_Hydrolase"/>
</dbReference>
<proteinExistence type="predicted"/>
<dbReference type="EMBL" id="MWQN01000003">
    <property type="protein sequence ID" value="OPC77733.1"/>
    <property type="molecule type" value="Genomic_DNA"/>
</dbReference>
<dbReference type="GO" id="GO:0016810">
    <property type="term" value="F:hydrolase activity, acting on carbon-nitrogen (but not peptide) bonds"/>
    <property type="evidence" value="ECO:0007669"/>
    <property type="project" value="InterPro"/>
</dbReference>
<dbReference type="Gene3D" id="2.30.40.10">
    <property type="entry name" value="Urease, subunit C, domain 1"/>
    <property type="match status" value="1"/>
</dbReference>
<dbReference type="Pfam" id="PF07969">
    <property type="entry name" value="Amidohydro_3"/>
    <property type="match status" value="1"/>
</dbReference>
<dbReference type="STRING" id="159449.B4N89_36170"/>
<dbReference type="CDD" id="cd01300">
    <property type="entry name" value="YtcJ_like"/>
    <property type="match status" value="1"/>
</dbReference>
<dbReference type="SUPFAM" id="SSF51338">
    <property type="entry name" value="Composite domain of metallo-dependent hydrolases"/>
    <property type="match status" value="1"/>
</dbReference>
<dbReference type="AlphaFoldDB" id="A0A1T3NLF9"/>
<keyword evidence="2" id="KW-0378">Hydrolase</keyword>
<dbReference type="Gene3D" id="3.20.20.140">
    <property type="entry name" value="Metal-dependent hydrolases"/>
    <property type="match status" value="1"/>
</dbReference>
<dbReference type="OrthoDB" id="3173428at2"/>
<dbReference type="RefSeq" id="WP_078980825.1">
    <property type="nucleotide sequence ID" value="NZ_MWQN01000003.1"/>
</dbReference>
<protein>
    <submittedName>
        <fullName evidence="2">Amidohydrolase</fullName>
    </submittedName>
</protein>